<dbReference type="EMBL" id="JBFYGN010000034">
    <property type="protein sequence ID" value="MEX8195139.1"/>
    <property type="molecule type" value="Genomic_DNA"/>
</dbReference>
<dbReference type="Pfam" id="PF08327">
    <property type="entry name" value="AHSA1"/>
    <property type="match status" value="1"/>
</dbReference>
<name>A0ABV4A174_9BURK</name>
<dbReference type="InterPro" id="IPR023393">
    <property type="entry name" value="START-like_dom_sf"/>
</dbReference>
<keyword evidence="4" id="KW-1185">Reference proteome</keyword>
<evidence type="ECO:0000313" key="4">
    <source>
        <dbReference type="Proteomes" id="UP001561046"/>
    </source>
</evidence>
<feature type="domain" description="Activator of Hsp90 ATPase homologue 1/2-like C-terminal" evidence="2">
    <location>
        <begin position="16"/>
        <end position="132"/>
    </location>
</feature>
<sequence length="134" mass="14849">MTEPGLIQLSRLIHQPPDKVWTALTTPAIHARWWAAGDVRPVLGHCFTLNMGQWGLQLCKIIAVEHERLLSYSFAPGTLNTTITWKLAAEADGTRLSLEHKGFDLESPLGKTAFHGMRNGWPGVINRLETALLA</sequence>
<comment type="caution">
    <text evidence="3">The sequence shown here is derived from an EMBL/GenBank/DDBJ whole genome shotgun (WGS) entry which is preliminary data.</text>
</comment>
<comment type="similarity">
    <text evidence="1">Belongs to the AHA1 family.</text>
</comment>
<dbReference type="InterPro" id="IPR013538">
    <property type="entry name" value="ASHA1/2-like_C"/>
</dbReference>
<accession>A0ABV4A174</accession>
<evidence type="ECO:0000256" key="1">
    <source>
        <dbReference type="ARBA" id="ARBA00006817"/>
    </source>
</evidence>
<gene>
    <name evidence="3" type="ORF">AB6724_20085</name>
</gene>
<evidence type="ECO:0000259" key="2">
    <source>
        <dbReference type="Pfam" id="PF08327"/>
    </source>
</evidence>
<dbReference type="Proteomes" id="UP001561046">
    <property type="component" value="Unassembled WGS sequence"/>
</dbReference>
<organism evidence="3 4">
    <name type="scientific">Comamonas guangdongensis</name>
    <dbReference type="NCBI Taxonomy" id="510515"/>
    <lineage>
        <taxon>Bacteria</taxon>
        <taxon>Pseudomonadati</taxon>
        <taxon>Pseudomonadota</taxon>
        <taxon>Betaproteobacteria</taxon>
        <taxon>Burkholderiales</taxon>
        <taxon>Comamonadaceae</taxon>
        <taxon>Comamonas</taxon>
    </lineage>
</organism>
<protein>
    <submittedName>
        <fullName evidence="3">SRPBCC domain-containing protein</fullName>
    </submittedName>
</protein>
<dbReference type="RefSeq" id="WP_369340317.1">
    <property type="nucleotide sequence ID" value="NZ_JBFYGN010000034.1"/>
</dbReference>
<dbReference type="SUPFAM" id="SSF55961">
    <property type="entry name" value="Bet v1-like"/>
    <property type="match status" value="1"/>
</dbReference>
<proteinExistence type="inferred from homology"/>
<dbReference type="Gene3D" id="3.30.530.20">
    <property type="match status" value="1"/>
</dbReference>
<evidence type="ECO:0000313" key="3">
    <source>
        <dbReference type="EMBL" id="MEX8195139.1"/>
    </source>
</evidence>
<reference evidence="3 4" key="1">
    <citation type="journal article" date="2013" name="Int. J. Syst. Evol. Microbiol.">
        <title>Comamonas guangdongensis sp. nov., isolated from subterranean forest sediment, and emended description of the genus Comamonas.</title>
        <authorList>
            <person name="Zhang J."/>
            <person name="Wang Y."/>
            <person name="Zhou S."/>
            <person name="Wu C."/>
            <person name="He J."/>
            <person name="Li F."/>
        </authorList>
    </citation>
    <scope>NUCLEOTIDE SEQUENCE [LARGE SCALE GENOMIC DNA]</scope>
    <source>
        <strain evidence="3 4">CCTCC AB2011133</strain>
    </source>
</reference>
<dbReference type="CDD" id="cd07814">
    <property type="entry name" value="SRPBCC_CalC_Aha1-like"/>
    <property type="match status" value="1"/>
</dbReference>